<evidence type="ECO:0000313" key="5">
    <source>
        <dbReference type="EMBL" id="MBD8034107.1"/>
    </source>
</evidence>
<evidence type="ECO:0000259" key="4">
    <source>
        <dbReference type="Pfam" id="PF00080"/>
    </source>
</evidence>
<gene>
    <name evidence="5" type="ORF">H9632_13635</name>
</gene>
<dbReference type="Gene3D" id="2.60.40.200">
    <property type="entry name" value="Superoxide dismutase, copper/zinc binding domain"/>
    <property type="match status" value="1"/>
</dbReference>
<dbReference type="PROSITE" id="PS00332">
    <property type="entry name" value="SOD_CU_ZN_2"/>
    <property type="match status" value="1"/>
</dbReference>
<evidence type="ECO:0000313" key="6">
    <source>
        <dbReference type="Proteomes" id="UP000600565"/>
    </source>
</evidence>
<dbReference type="InterPro" id="IPR036423">
    <property type="entry name" value="SOD-like_Cu/Zn_dom_sf"/>
</dbReference>
<dbReference type="Proteomes" id="UP000600565">
    <property type="component" value="Unassembled WGS sequence"/>
</dbReference>
<comment type="cofactor">
    <cofactor evidence="3">
        <name>Zn(2+)</name>
        <dbReference type="ChEBI" id="CHEBI:29105"/>
    </cofactor>
    <text evidence="3">Binds 1 zinc ion per subunit.</text>
</comment>
<dbReference type="CDD" id="cd00305">
    <property type="entry name" value="Cu-Zn_Superoxide_Dismutase"/>
    <property type="match status" value="1"/>
</dbReference>
<keyword evidence="3" id="KW-0862">Zinc</keyword>
<evidence type="ECO:0000256" key="2">
    <source>
        <dbReference type="ARBA" id="ARBA00024900"/>
    </source>
</evidence>
<evidence type="ECO:0000256" key="3">
    <source>
        <dbReference type="RuleBase" id="RU000393"/>
    </source>
</evidence>
<dbReference type="InterPro" id="IPR024134">
    <property type="entry name" value="SOD_Cu/Zn_/chaperone"/>
</dbReference>
<name>A0ABR8XQ91_9BACL</name>
<dbReference type="EC" id="1.15.1.1" evidence="3"/>
<comment type="caution">
    <text evidence="5">The sequence shown here is derived from an EMBL/GenBank/DDBJ whole genome shotgun (WGS) entry which is preliminary data.</text>
</comment>
<comment type="catalytic activity">
    <reaction evidence="3">
        <text>2 superoxide + 2 H(+) = H2O2 + O2</text>
        <dbReference type="Rhea" id="RHEA:20696"/>
        <dbReference type="ChEBI" id="CHEBI:15378"/>
        <dbReference type="ChEBI" id="CHEBI:15379"/>
        <dbReference type="ChEBI" id="CHEBI:16240"/>
        <dbReference type="ChEBI" id="CHEBI:18421"/>
        <dbReference type="EC" id="1.15.1.1"/>
    </reaction>
</comment>
<keyword evidence="3" id="KW-0479">Metal-binding</keyword>
<reference evidence="5 6" key="1">
    <citation type="submission" date="2020-08" db="EMBL/GenBank/DDBJ databases">
        <title>A Genomic Blueprint of the Chicken Gut Microbiome.</title>
        <authorList>
            <person name="Gilroy R."/>
            <person name="Ravi A."/>
            <person name="Getino M."/>
            <person name="Pursley I."/>
            <person name="Horton D.L."/>
            <person name="Alikhan N.-F."/>
            <person name="Baker D."/>
            <person name="Gharbi K."/>
            <person name="Hall N."/>
            <person name="Watson M."/>
            <person name="Adriaenssens E.M."/>
            <person name="Foster-Nyarko E."/>
            <person name="Jarju S."/>
            <person name="Secka A."/>
            <person name="Antonio M."/>
            <person name="Oren A."/>
            <person name="Chaudhuri R."/>
            <person name="La Ragione R.M."/>
            <person name="Hildebrand F."/>
            <person name="Pallen M.J."/>
        </authorList>
    </citation>
    <scope>NUCLEOTIDE SEQUENCE [LARGE SCALE GENOMIC DNA]</scope>
    <source>
        <strain evidence="5 6">Sa1YVA6</strain>
    </source>
</reference>
<keyword evidence="3" id="KW-0560">Oxidoreductase</keyword>
<keyword evidence="3" id="KW-0186">Copper</keyword>
<dbReference type="InterPro" id="IPR001424">
    <property type="entry name" value="SOD_Cu_Zn_dom"/>
</dbReference>
<accession>A0ABR8XQ91</accession>
<protein>
    <recommendedName>
        <fullName evidence="3">Superoxide dismutase [Cu-Zn]</fullName>
        <ecNumber evidence="3">1.15.1.1</ecNumber>
    </recommendedName>
</protein>
<sequence>MLGGCNFFQKEKIPVSAPEALSAKAIMYDTNEKLVGEIVFTETTKGVELTAILNSLPPGDHGIHLHEFGKCEPPKFESAGAHFNPTDKKHGVENPSGPHVGDLPNITADESGEVHLNFITADFTLKKGEKNSLFDEDGTSVVIHEKADDYKTDPAGNSGARIVCGVVE</sequence>
<proteinExistence type="inferred from homology"/>
<comment type="function">
    <text evidence="2">Destroys radicals which are normally produced within the cells and which are toxic to biological systems. May play a role in favoring mycobacterial survival in phagocytes.</text>
</comment>
<keyword evidence="6" id="KW-1185">Reference proteome</keyword>
<dbReference type="Pfam" id="PF00080">
    <property type="entry name" value="Sod_Cu"/>
    <property type="match status" value="1"/>
</dbReference>
<feature type="domain" description="Superoxide dismutase copper/zinc binding" evidence="4">
    <location>
        <begin position="36"/>
        <end position="167"/>
    </location>
</feature>
<dbReference type="SUPFAM" id="SSF49329">
    <property type="entry name" value="Cu,Zn superoxide dismutase-like"/>
    <property type="match status" value="1"/>
</dbReference>
<comment type="cofactor">
    <cofactor evidence="3">
        <name>Cu cation</name>
        <dbReference type="ChEBI" id="CHEBI:23378"/>
    </cofactor>
    <text evidence="3">Binds 1 copper ion per subunit.</text>
</comment>
<dbReference type="EMBL" id="JACSPW010000013">
    <property type="protein sequence ID" value="MBD8034107.1"/>
    <property type="molecule type" value="Genomic_DNA"/>
</dbReference>
<dbReference type="InterPro" id="IPR018152">
    <property type="entry name" value="SOD_Cu/Zn_BS"/>
</dbReference>
<dbReference type="PANTHER" id="PTHR10003">
    <property type="entry name" value="SUPEROXIDE DISMUTASE CU-ZN -RELATED"/>
    <property type="match status" value="1"/>
</dbReference>
<evidence type="ECO:0000256" key="1">
    <source>
        <dbReference type="ARBA" id="ARBA00010457"/>
    </source>
</evidence>
<comment type="similarity">
    <text evidence="1 3">Belongs to the Cu-Zn superoxide dismutase family.</text>
</comment>
<organism evidence="5 6">
    <name type="scientific">Solibacillus merdavium</name>
    <dbReference type="NCBI Taxonomy" id="2762218"/>
    <lineage>
        <taxon>Bacteria</taxon>
        <taxon>Bacillati</taxon>
        <taxon>Bacillota</taxon>
        <taxon>Bacilli</taxon>
        <taxon>Bacillales</taxon>
        <taxon>Caryophanaceae</taxon>
        <taxon>Solibacillus</taxon>
    </lineage>
</organism>